<evidence type="ECO:0000313" key="3">
    <source>
        <dbReference type="WBParaSite" id="ACRNAN_scaffold14822.g22116.t1"/>
    </source>
</evidence>
<dbReference type="AlphaFoldDB" id="A0A914CVK1"/>
<protein>
    <submittedName>
        <fullName evidence="3">Uncharacterized protein</fullName>
    </submittedName>
</protein>
<dbReference type="WBParaSite" id="ACRNAN_scaffold14822.g22116.t1">
    <property type="protein sequence ID" value="ACRNAN_scaffold14822.g22116.t1"/>
    <property type="gene ID" value="ACRNAN_scaffold14822.g22116"/>
</dbReference>
<keyword evidence="2" id="KW-1185">Reference proteome</keyword>
<reference evidence="3" key="1">
    <citation type="submission" date="2022-11" db="UniProtKB">
        <authorList>
            <consortium name="WormBaseParasite"/>
        </authorList>
    </citation>
    <scope>IDENTIFICATION</scope>
</reference>
<feature type="region of interest" description="Disordered" evidence="1">
    <location>
        <begin position="1"/>
        <end position="28"/>
    </location>
</feature>
<evidence type="ECO:0000313" key="2">
    <source>
        <dbReference type="Proteomes" id="UP000887540"/>
    </source>
</evidence>
<evidence type="ECO:0000256" key="1">
    <source>
        <dbReference type="SAM" id="MobiDB-lite"/>
    </source>
</evidence>
<name>A0A914CVK1_9BILA</name>
<feature type="compositionally biased region" description="Pro residues" evidence="1">
    <location>
        <begin position="1"/>
        <end position="15"/>
    </location>
</feature>
<proteinExistence type="predicted"/>
<sequence length="28" mass="3095">ATRPPYPPRASPPRPPLHRDVAVPAHLQ</sequence>
<dbReference type="Proteomes" id="UP000887540">
    <property type="component" value="Unplaced"/>
</dbReference>
<organism evidence="2 3">
    <name type="scientific">Acrobeloides nanus</name>
    <dbReference type="NCBI Taxonomy" id="290746"/>
    <lineage>
        <taxon>Eukaryota</taxon>
        <taxon>Metazoa</taxon>
        <taxon>Ecdysozoa</taxon>
        <taxon>Nematoda</taxon>
        <taxon>Chromadorea</taxon>
        <taxon>Rhabditida</taxon>
        <taxon>Tylenchina</taxon>
        <taxon>Cephalobomorpha</taxon>
        <taxon>Cephaloboidea</taxon>
        <taxon>Cephalobidae</taxon>
        <taxon>Acrobeloides</taxon>
    </lineage>
</organism>
<accession>A0A914CVK1</accession>